<dbReference type="WBParaSite" id="OFLC_0000572201-mRNA-1">
    <property type="protein sequence ID" value="OFLC_0000572201-mRNA-1"/>
    <property type="gene ID" value="OFLC_0000572201"/>
</dbReference>
<dbReference type="InterPro" id="IPR036282">
    <property type="entry name" value="Glutathione-S-Trfase_C_sf"/>
</dbReference>
<feature type="domain" description="GST C-terminal" evidence="2">
    <location>
        <begin position="44"/>
        <end position="161"/>
    </location>
</feature>
<dbReference type="Gene3D" id="3.40.30.10">
    <property type="entry name" value="Glutaredoxin"/>
    <property type="match status" value="1"/>
</dbReference>
<dbReference type="InterPro" id="IPR036249">
    <property type="entry name" value="Thioredoxin-like_sf"/>
</dbReference>
<organism evidence="5">
    <name type="scientific">Onchocerca flexuosa</name>
    <dbReference type="NCBI Taxonomy" id="387005"/>
    <lineage>
        <taxon>Eukaryota</taxon>
        <taxon>Metazoa</taxon>
        <taxon>Ecdysozoa</taxon>
        <taxon>Nematoda</taxon>
        <taxon>Chromadorea</taxon>
        <taxon>Rhabditida</taxon>
        <taxon>Spirurina</taxon>
        <taxon>Spiruromorpha</taxon>
        <taxon>Filarioidea</taxon>
        <taxon>Onchocercidae</taxon>
        <taxon>Onchocerca</taxon>
    </lineage>
</organism>
<dbReference type="PROSITE" id="PS50405">
    <property type="entry name" value="GST_CTER"/>
    <property type="match status" value="1"/>
</dbReference>
<dbReference type="AlphaFoldDB" id="A0A183HE11"/>
<dbReference type="GO" id="GO:0004364">
    <property type="term" value="F:glutathione transferase activity"/>
    <property type="evidence" value="ECO:0007669"/>
    <property type="project" value="TreeGrafter"/>
</dbReference>
<dbReference type="Gene3D" id="1.20.1050.10">
    <property type="match status" value="1"/>
</dbReference>
<protein>
    <submittedName>
        <fullName evidence="5">GST C-terminal domain-containing protein</fullName>
    </submittedName>
</protein>
<proteinExistence type="inferred from homology"/>
<dbReference type="Proteomes" id="UP000267606">
    <property type="component" value="Unassembled WGS sequence"/>
</dbReference>
<sequence length="161" mass="18561">MYSRKPSPFRLYLVSSCSYCERVVIAACKKGIEIEVANAATIRDPPPWFYSNNPEGIVPVLRHKGKVCDAIREISFKNRLTGNVTLLALELTKAEKMLKSPFYSGKELGLPDIVLYPFIQRLYMIRKIIHDDFLAKVFAGYYPKLLDWFNRMRTLPEVVIN</sequence>
<dbReference type="SUPFAM" id="SSF47616">
    <property type="entry name" value="GST C-terminal domain-like"/>
    <property type="match status" value="1"/>
</dbReference>
<evidence type="ECO:0000313" key="5">
    <source>
        <dbReference type="WBParaSite" id="OFLC_0000572201-mRNA-1"/>
    </source>
</evidence>
<dbReference type="GO" id="GO:0045174">
    <property type="term" value="F:glutathione dehydrogenase (ascorbate) activity"/>
    <property type="evidence" value="ECO:0007669"/>
    <property type="project" value="TreeGrafter"/>
</dbReference>
<dbReference type="STRING" id="387005.A0A183HE11"/>
<dbReference type="PANTHER" id="PTHR43968:SF6">
    <property type="entry name" value="GLUTATHIONE S-TRANSFERASE OMEGA"/>
    <property type="match status" value="1"/>
</dbReference>
<dbReference type="PANTHER" id="PTHR43968">
    <property type="match status" value="1"/>
</dbReference>
<dbReference type="InterPro" id="IPR010987">
    <property type="entry name" value="Glutathione-S-Trfase_C-like"/>
</dbReference>
<dbReference type="GO" id="GO:0006749">
    <property type="term" value="P:glutathione metabolic process"/>
    <property type="evidence" value="ECO:0007669"/>
    <property type="project" value="TreeGrafter"/>
</dbReference>
<accession>A0A183HE11</accession>
<evidence type="ECO:0000313" key="3">
    <source>
        <dbReference type="EMBL" id="VDO44106.1"/>
    </source>
</evidence>
<evidence type="ECO:0000313" key="4">
    <source>
        <dbReference type="Proteomes" id="UP000267606"/>
    </source>
</evidence>
<dbReference type="InterPro" id="IPR004045">
    <property type="entry name" value="Glutathione_S-Trfase_N"/>
</dbReference>
<name>A0A183HE11_9BILA</name>
<dbReference type="EMBL" id="UZAJ01005074">
    <property type="protein sequence ID" value="VDO44106.1"/>
    <property type="molecule type" value="Genomic_DNA"/>
</dbReference>
<dbReference type="Pfam" id="PF00043">
    <property type="entry name" value="GST_C"/>
    <property type="match status" value="1"/>
</dbReference>
<evidence type="ECO:0000256" key="1">
    <source>
        <dbReference type="ARBA" id="ARBA00011067"/>
    </source>
</evidence>
<dbReference type="GO" id="GO:0005737">
    <property type="term" value="C:cytoplasm"/>
    <property type="evidence" value="ECO:0007669"/>
    <property type="project" value="TreeGrafter"/>
</dbReference>
<dbReference type="SUPFAM" id="SSF52833">
    <property type="entry name" value="Thioredoxin-like"/>
    <property type="match status" value="1"/>
</dbReference>
<keyword evidence="4" id="KW-1185">Reference proteome</keyword>
<dbReference type="InterPro" id="IPR004046">
    <property type="entry name" value="GST_C"/>
</dbReference>
<reference evidence="5" key="1">
    <citation type="submission" date="2016-06" db="UniProtKB">
        <authorList>
            <consortium name="WormBaseParasite"/>
        </authorList>
    </citation>
    <scope>IDENTIFICATION</scope>
</reference>
<dbReference type="InterPro" id="IPR050983">
    <property type="entry name" value="GST_Omega/HSP26"/>
</dbReference>
<evidence type="ECO:0000259" key="2">
    <source>
        <dbReference type="PROSITE" id="PS50405"/>
    </source>
</evidence>
<comment type="similarity">
    <text evidence="1">Belongs to the GST superfamily. Omega family.</text>
</comment>
<gene>
    <name evidence="3" type="ORF">OFLC_LOCUS5724</name>
</gene>
<reference evidence="3 4" key="2">
    <citation type="submission" date="2018-11" db="EMBL/GenBank/DDBJ databases">
        <authorList>
            <consortium name="Pathogen Informatics"/>
        </authorList>
    </citation>
    <scope>NUCLEOTIDE SEQUENCE [LARGE SCALE GENOMIC DNA]</scope>
</reference>
<dbReference type="Pfam" id="PF13409">
    <property type="entry name" value="GST_N_2"/>
    <property type="match status" value="1"/>
</dbReference>